<reference evidence="1" key="1">
    <citation type="journal article" date="2020" name="Stud. Mycol.">
        <title>101 Dothideomycetes genomes: a test case for predicting lifestyles and emergence of pathogens.</title>
        <authorList>
            <person name="Haridas S."/>
            <person name="Albert R."/>
            <person name="Binder M."/>
            <person name="Bloem J."/>
            <person name="Labutti K."/>
            <person name="Salamov A."/>
            <person name="Andreopoulos B."/>
            <person name="Baker S."/>
            <person name="Barry K."/>
            <person name="Bills G."/>
            <person name="Bluhm B."/>
            <person name="Cannon C."/>
            <person name="Castanera R."/>
            <person name="Culley D."/>
            <person name="Daum C."/>
            <person name="Ezra D."/>
            <person name="Gonzalez J."/>
            <person name="Henrissat B."/>
            <person name="Kuo A."/>
            <person name="Liang C."/>
            <person name="Lipzen A."/>
            <person name="Lutzoni F."/>
            <person name="Magnuson J."/>
            <person name="Mondo S."/>
            <person name="Nolan M."/>
            <person name="Ohm R."/>
            <person name="Pangilinan J."/>
            <person name="Park H.-J."/>
            <person name="Ramirez L."/>
            <person name="Alfaro M."/>
            <person name="Sun H."/>
            <person name="Tritt A."/>
            <person name="Yoshinaga Y."/>
            <person name="Zwiers L.-H."/>
            <person name="Turgeon B."/>
            <person name="Goodwin S."/>
            <person name="Spatafora J."/>
            <person name="Crous P."/>
            <person name="Grigoriev I."/>
        </authorList>
    </citation>
    <scope>NUCLEOTIDE SEQUENCE</scope>
    <source>
        <strain evidence="1">CBS 627.86</strain>
    </source>
</reference>
<evidence type="ECO:0000313" key="1">
    <source>
        <dbReference type="EMBL" id="KAF2110584.1"/>
    </source>
</evidence>
<organism evidence="1 2">
    <name type="scientific">Lophiotrema nucula</name>
    <dbReference type="NCBI Taxonomy" id="690887"/>
    <lineage>
        <taxon>Eukaryota</taxon>
        <taxon>Fungi</taxon>
        <taxon>Dikarya</taxon>
        <taxon>Ascomycota</taxon>
        <taxon>Pezizomycotina</taxon>
        <taxon>Dothideomycetes</taxon>
        <taxon>Pleosporomycetidae</taxon>
        <taxon>Pleosporales</taxon>
        <taxon>Lophiotremataceae</taxon>
        <taxon>Lophiotrema</taxon>
    </lineage>
</organism>
<dbReference type="EMBL" id="ML977337">
    <property type="protein sequence ID" value="KAF2110584.1"/>
    <property type="molecule type" value="Genomic_DNA"/>
</dbReference>
<name>A0A6A5YUY2_9PLEO</name>
<accession>A0A6A5YUY2</accession>
<sequence length="57" mass="6226">MVIETYPFLASALHDWRAAGLLPLAEQKVLPLSLPLSIHAMPPTPDPHAHRAGHQVI</sequence>
<proteinExistence type="predicted"/>
<gene>
    <name evidence="1" type="ORF">BDV96DRAFT_583408</name>
</gene>
<keyword evidence="2" id="KW-1185">Reference proteome</keyword>
<dbReference type="AlphaFoldDB" id="A0A6A5YUY2"/>
<protein>
    <submittedName>
        <fullName evidence="1">Uncharacterized protein</fullName>
    </submittedName>
</protein>
<evidence type="ECO:0000313" key="2">
    <source>
        <dbReference type="Proteomes" id="UP000799770"/>
    </source>
</evidence>
<dbReference type="Proteomes" id="UP000799770">
    <property type="component" value="Unassembled WGS sequence"/>
</dbReference>